<gene>
    <name evidence="1" type="ORF">ACFODU_13240</name>
</gene>
<sequence length="166" mass="17450">MAAISIAAALPASALAQGEITRIKRNPAAIILEAARVNAGADVMYVSGQLPSPLDPAMPMSEVTSLDQMGDTRQQTISTLARIQDVLATEGFTMADVVKLNVFVMADPRIGAMDFAGMNAGFREFFGTEANPNTTARSTFEVAGLVGPYFLIEIDAIAARAPQGSE</sequence>
<dbReference type="Pfam" id="PF01042">
    <property type="entry name" value="Ribonuc_L-PSP"/>
    <property type="match status" value="1"/>
</dbReference>
<keyword evidence="2" id="KW-1185">Reference proteome</keyword>
<dbReference type="PANTHER" id="PTHR11803:SF59">
    <property type="entry name" value="ENDORIBONUCLEASE"/>
    <property type="match status" value="1"/>
</dbReference>
<name>A0ABV7E7R8_9SPHN</name>
<proteinExistence type="predicted"/>
<dbReference type="SUPFAM" id="SSF55298">
    <property type="entry name" value="YjgF-like"/>
    <property type="match status" value="1"/>
</dbReference>
<accession>A0ABV7E7R8</accession>
<evidence type="ECO:0000313" key="1">
    <source>
        <dbReference type="EMBL" id="MFC3098754.1"/>
    </source>
</evidence>
<protein>
    <submittedName>
        <fullName evidence="1">Rid family hydrolase</fullName>
    </submittedName>
</protein>
<dbReference type="InterPro" id="IPR006175">
    <property type="entry name" value="YjgF/YER057c/UK114"/>
</dbReference>
<dbReference type="GO" id="GO:0016787">
    <property type="term" value="F:hydrolase activity"/>
    <property type="evidence" value="ECO:0007669"/>
    <property type="project" value="UniProtKB-KW"/>
</dbReference>
<dbReference type="Proteomes" id="UP001595456">
    <property type="component" value="Unassembled WGS sequence"/>
</dbReference>
<dbReference type="EMBL" id="JBHRST010000020">
    <property type="protein sequence ID" value="MFC3098754.1"/>
    <property type="molecule type" value="Genomic_DNA"/>
</dbReference>
<dbReference type="Gene3D" id="3.30.1330.40">
    <property type="entry name" value="RutC-like"/>
    <property type="match status" value="1"/>
</dbReference>
<reference evidence="2" key="1">
    <citation type="journal article" date="2019" name="Int. J. Syst. Evol. Microbiol.">
        <title>The Global Catalogue of Microorganisms (GCM) 10K type strain sequencing project: providing services to taxonomists for standard genome sequencing and annotation.</title>
        <authorList>
            <consortium name="The Broad Institute Genomics Platform"/>
            <consortium name="The Broad Institute Genome Sequencing Center for Infectious Disease"/>
            <person name="Wu L."/>
            <person name="Ma J."/>
        </authorList>
    </citation>
    <scope>NUCLEOTIDE SEQUENCE [LARGE SCALE GENOMIC DNA]</scope>
    <source>
        <strain evidence="2">KCTC 52607</strain>
    </source>
</reference>
<comment type="caution">
    <text evidence="1">The sequence shown here is derived from an EMBL/GenBank/DDBJ whole genome shotgun (WGS) entry which is preliminary data.</text>
</comment>
<dbReference type="RefSeq" id="WP_336926481.1">
    <property type="nucleotide sequence ID" value="NZ_JBANRO010000007.1"/>
</dbReference>
<keyword evidence="1" id="KW-0378">Hydrolase</keyword>
<dbReference type="PANTHER" id="PTHR11803">
    <property type="entry name" value="2-IMINOBUTANOATE/2-IMINOPROPANOATE DEAMINASE RIDA"/>
    <property type="match status" value="1"/>
</dbReference>
<evidence type="ECO:0000313" key="2">
    <source>
        <dbReference type="Proteomes" id="UP001595456"/>
    </source>
</evidence>
<dbReference type="InterPro" id="IPR035959">
    <property type="entry name" value="RutC-like_sf"/>
</dbReference>
<organism evidence="1 2">
    <name type="scientific">Alteraurantiacibacter palmitatis</name>
    <dbReference type="NCBI Taxonomy" id="2054628"/>
    <lineage>
        <taxon>Bacteria</taxon>
        <taxon>Pseudomonadati</taxon>
        <taxon>Pseudomonadota</taxon>
        <taxon>Alphaproteobacteria</taxon>
        <taxon>Sphingomonadales</taxon>
        <taxon>Erythrobacteraceae</taxon>
        <taxon>Alteraurantiacibacter</taxon>
    </lineage>
</organism>